<organism evidence="3 4">
    <name type="scientific">Tropicimonas omnivorans</name>
    <dbReference type="NCBI Taxonomy" id="3075590"/>
    <lineage>
        <taxon>Bacteria</taxon>
        <taxon>Pseudomonadati</taxon>
        <taxon>Pseudomonadota</taxon>
        <taxon>Alphaproteobacteria</taxon>
        <taxon>Rhodobacterales</taxon>
        <taxon>Roseobacteraceae</taxon>
        <taxon>Tropicimonas</taxon>
    </lineage>
</organism>
<dbReference type="InterPro" id="IPR050486">
    <property type="entry name" value="Mannose-1P_guanyltransferase"/>
</dbReference>
<comment type="caution">
    <text evidence="3">The sequence shown here is derived from an EMBL/GenBank/DDBJ whole genome shotgun (WGS) entry which is preliminary data.</text>
</comment>
<evidence type="ECO:0000313" key="4">
    <source>
        <dbReference type="Proteomes" id="UP001265259"/>
    </source>
</evidence>
<dbReference type="CDD" id="cd07043">
    <property type="entry name" value="STAS_anti-anti-sigma_factors"/>
    <property type="match status" value="1"/>
</dbReference>
<evidence type="ECO:0000256" key="1">
    <source>
        <dbReference type="SAM" id="MobiDB-lite"/>
    </source>
</evidence>
<dbReference type="Gene3D" id="2.160.10.10">
    <property type="entry name" value="Hexapeptide repeat proteins"/>
    <property type="match status" value="1"/>
</dbReference>
<evidence type="ECO:0000313" key="3">
    <source>
        <dbReference type="EMBL" id="MDT0683172.1"/>
    </source>
</evidence>
<dbReference type="SUPFAM" id="SSF52091">
    <property type="entry name" value="SpoIIaa-like"/>
    <property type="match status" value="1"/>
</dbReference>
<gene>
    <name evidence="3" type="ORF">RM543_10780</name>
</gene>
<dbReference type="InterPro" id="IPR029044">
    <property type="entry name" value="Nucleotide-diphossugar_trans"/>
</dbReference>
<accession>A0ABU3DJ81</accession>
<feature type="region of interest" description="Disordered" evidence="1">
    <location>
        <begin position="446"/>
        <end position="478"/>
    </location>
</feature>
<dbReference type="InterPro" id="IPR002645">
    <property type="entry name" value="STAS_dom"/>
</dbReference>
<evidence type="ECO:0000259" key="2">
    <source>
        <dbReference type="Pfam" id="PF01740"/>
    </source>
</evidence>
<sequence length="478" mass="49614">MLVSVEDVSLRLIHLRLKGTTLRMSAIEAIGRVCDEALARGVSAAIIDLSAMTGASASGTASLVELYGRYGDRLRLTFCGLGDTTRRHLQKAGLGGILPCHDDAASALADPPFRALQLCNHRAVILCGADRPGPVPGGPPAPLLDIAGQPLLAHQLKHLARFGLGDVLIDAADPDRDLPAHLHDNPVPGQAQFFCSAASMPREGGAVETLAGMATRHAAFGGDVVVVAGPILGDPDLGAMAAWHKQQGADVTFAASCLGGERRGVRLENDGKGRITGIDPAGATGSAEAGIYIIRADILNRLGDVAGGGLATGLLPRLIASGGHVSAYTGAFRWRAIFNAEEYHGAMRAALEGNLPGILPASQRVRPGLWIAPGAEISRRARLHGPCHVGAGAVIEAGAELHGPCVIGAGAVIGRNSRVSHSMVEAGTRLAEKSRLYRVLAGPTRHLDLTGTGRDTTPLPQEASPQDRGSWRPARRSA</sequence>
<dbReference type="Gene3D" id="3.30.750.24">
    <property type="entry name" value="STAS domain"/>
    <property type="match status" value="1"/>
</dbReference>
<dbReference type="Gene3D" id="3.90.550.10">
    <property type="entry name" value="Spore Coat Polysaccharide Biosynthesis Protein SpsA, Chain A"/>
    <property type="match status" value="1"/>
</dbReference>
<dbReference type="Proteomes" id="UP001265259">
    <property type="component" value="Unassembled WGS sequence"/>
</dbReference>
<name>A0ABU3DJ81_9RHOB</name>
<dbReference type="PANTHER" id="PTHR22572">
    <property type="entry name" value="SUGAR-1-PHOSPHATE GUANYL TRANSFERASE"/>
    <property type="match status" value="1"/>
</dbReference>
<dbReference type="InterPro" id="IPR036513">
    <property type="entry name" value="STAS_dom_sf"/>
</dbReference>
<feature type="domain" description="STAS" evidence="2">
    <location>
        <begin position="25"/>
        <end position="107"/>
    </location>
</feature>
<keyword evidence="4" id="KW-1185">Reference proteome</keyword>
<dbReference type="RefSeq" id="WP_311691473.1">
    <property type="nucleotide sequence ID" value="NZ_JAVRHL010000003.1"/>
</dbReference>
<protein>
    <recommendedName>
        <fullName evidence="2">STAS domain-containing protein</fullName>
    </recommendedName>
</protein>
<dbReference type="SUPFAM" id="SSF53448">
    <property type="entry name" value="Nucleotide-diphospho-sugar transferases"/>
    <property type="match status" value="1"/>
</dbReference>
<dbReference type="EMBL" id="JAVRHL010000003">
    <property type="protein sequence ID" value="MDT0683172.1"/>
    <property type="molecule type" value="Genomic_DNA"/>
</dbReference>
<proteinExistence type="predicted"/>
<reference evidence="3 4" key="1">
    <citation type="submission" date="2023-09" db="EMBL/GenBank/DDBJ databases">
        <authorList>
            <person name="Rey-Velasco X."/>
        </authorList>
    </citation>
    <scope>NUCLEOTIDE SEQUENCE [LARGE SCALE GENOMIC DNA]</scope>
    <source>
        <strain evidence="3 4">F158</strain>
    </source>
</reference>
<dbReference type="Pfam" id="PF01740">
    <property type="entry name" value="STAS"/>
    <property type="match status" value="1"/>
</dbReference>